<evidence type="ECO:0000313" key="3">
    <source>
        <dbReference type="Proteomes" id="UP000011566"/>
    </source>
</evidence>
<dbReference type="PANTHER" id="PTHR38030">
    <property type="entry name" value="PROTOPORPHYRINOGEN IX DEHYDROGENASE [MENAQUINONE]"/>
    <property type="match status" value="1"/>
</dbReference>
<dbReference type="GO" id="GO:0006783">
    <property type="term" value="P:heme biosynthetic process"/>
    <property type="evidence" value="ECO:0007669"/>
    <property type="project" value="TreeGrafter"/>
</dbReference>
<organism evidence="2 3">
    <name type="scientific">Halococcus hamelinensis 100A6</name>
    <dbReference type="NCBI Taxonomy" id="1132509"/>
    <lineage>
        <taxon>Archaea</taxon>
        <taxon>Methanobacteriati</taxon>
        <taxon>Methanobacteriota</taxon>
        <taxon>Stenosarchaea group</taxon>
        <taxon>Halobacteria</taxon>
        <taxon>Halobacteriales</taxon>
        <taxon>Halococcaceae</taxon>
        <taxon>Halococcus</taxon>
    </lineage>
</organism>
<dbReference type="InterPro" id="IPR026816">
    <property type="entry name" value="Flavodoxin_dom"/>
</dbReference>
<dbReference type="GO" id="GO:0010181">
    <property type="term" value="F:FMN binding"/>
    <property type="evidence" value="ECO:0007669"/>
    <property type="project" value="InterPro"/>
</dbReference>
<name>M0M047_9EURY</name>
<dbReference type="Pfam" id="PF12724">
    <property type="entry name" value="Flavodoxin_5"/>
    <property type="match status" value="1"/>
</dbReference>
<dbReference type="eggNOG" id="arCOG00524">
    <property type="taxonomic scope" value="Archaea"/>
</dbReference>
<evidence type="ECO:0000259" key="1">
    <source>
        <dbReference type="PROSITE" id="PS50902"/>
    </source>
</evidence>
<dbReference type="EMBL" id="AOMB01000033">
    <property type="protein sequence ID" value="EMA37755.1"/>
    <property type="molecule type" value="Genomic_DNA"/>
</dbReference>
<dbReference type="SUPFAM" id="SSF52218">
    <property type="entry name" value="Flavoproteins"/>
    <property type="match status" value="1"/>
</dbReference>
<dbReference type="GO" id="GO:0070819">
    <property type="term" value="F:menaquinone-dependent protoporphyrinogen oxidase activity"/>
    <property type="evidence" value="ECO:0007669"/>
    <property type="project" value="TreeGrafter"/>
</dbReference>
<comment type="caution">
    <text evidence="2">The sequence shown here is derived from an EMBL/GenBank/DDBJ whole genome shotgun (WGS) entry which is preliminary data.</text>
</comment>
<dbReference type="RefSeq" id="WP_007694278.1">
    <property type="nucleotide sequence ID" value="NZ_AJRK01000395.1"/>
</dbReference>
<keyword evidence="3" id="KW-1185">Reference proteome</keyword>
<evidence type="ECO:0000313" key="2">
    <source>
        <dbReference type="EMBL" id="EMA37755.1"/>
    </source>
</evidence>
<dbReference type="Gene3D" id="3.40.50.360">
    <property type="match status" value="1"/>
</dbReference>
<gene>
    <name evidence="2" type="ORF">C447_12305</name>
</gene>
<dbReference type="OrthoDB" id="103611at2157"/>
<accession>M0M047</accession>
<dbReference type="InterPro" id="IPR052200">
    <property type="entry name" value="Protoporphyrinogen_IX_DH"/>
</dbReference>
<dbReference type="InterPro" id="IPR029039">
    <property type="entry name" value="Flavoprotein-like_sf"/>
</dbReference>
<proteinExistence type="predicted"/>
<dbReference type="PANTHER" id="PTHR38030:SF2">
    <property type="entry name" value="PROTOPORPHYRINOGEN IX DEHYDROGENASE [QUINONE]"/>
    <property type="match status" value="1"/>
</dbReference>
<dbReference type="Proteomes" id="UP000011566">
    <property type="component" value="Unassembled WGS sequence"/>
</dbReference>
<dbReference type="PROSITE" id="PS50902">
    <property type="entry name" value="FLAVODOXIN_LIKE"/>
    <property type="match status" value="1"/>
</dbReference>
<feature type="domain" description="Flavodoxin-like" evidence="1">
    <location>
        <begin position="4"/>
        <end position="167"/>
    </location>
</feature>
<protein>
    <submittedName>
        <fullName evidence="2">Protoporphyrinogen oxidase</fullName>
    </submittedName>
</protein>
<dbReference type="InterPro" id="IPR008254">
    <property type="entry name" value="Flavodoxin/NO_synth"/>
</dbReference>
<sequence length="193" mass="20738">MVSMLVCYGTGEGQTAKVADRIVDVLAERGHDATAKDASELPSEFAMGEFNAVLVGASIHVGKQQPAVREFVDDNRDALAARPTAFFQLSLASATEQGAAQAAEYVDEFLEATGWQPDRIGLFGGALRYSKYGFLKRLLMKHIAKSATSDTDTSRDYEYTDWEEVEAFANDVAAFVEGRLGVAPSGDGQAGTE</sequence>
<reference evidence="2 3" key="1">
    <citation type="journal article" date="2014" name="PLoS Genet.">
        <title>Phylogenetically driven sequencing of extremely halophilic archaea reveals strategies for static and dynamic osmo-response.</title>
        <authorList>
            <person name="Becker E.A."/>
            <person name="Seitzer P.M."/>
            <person name="Tritt A."/>
            <person name="Larsen D."/>
            <person name="Krusor M."/>
            <person name="Yao A.I."/>
            <person name="Wu D."/>
            <person name="Madern D."/>
            <person name="Eisen J.A."/>
            <person name="Darling A.E."/>
            <person name="Facciotti M.T."/>
        </authorList>
    </citation>
    <scope>NUCLEOTIDE SEQUENCE [LARGE SCALE GENOMIC DNA]</scope>
    <source>
        <strain evidence="2 3">100A6</strain>
    </source>
</reference>
<dbReference type="PATRIC" id="fig|1132509.6.peg.2824"/>
<dbReference type="AlphaFoldDB" id="M0M047"/>